<organism evidence="1 2">
    <name type="scientific">Tsuneonella litorea</name>
    <dbReference type="NCBI Taxonomy" id="2976475"/>
    <lineage>
        <taxon>Bacteria</taxon>
        <taxon>Pseudomonadati</taxon>
        <taxon>Pseudomonadota</taxon>
        <taxon>Alphaproteobacteria</taxon>
        <taxon>Sphingomonadales</taxon>
        <taxon>Erythrobacteraceae</taxon>
        <taxon>Tsuneonella</taxon>
    </lineage>
</organism>
<sequence>MAEMDFRDFQKEIVKLGFYSYDEQQSVFELAKRCAKTTGLSVGGAGAVMGAAGAGFGAAAGFLGGLVAGTAMCTAGSMLYREQIKEMLAAGK</sequence>
<comment type="caution">
    <text evidence="1">The sequence shown here is derived from an EMBL/GenBank/DDBJ whole genome shotgun (WGS) entry which is preliminary data.</text>
</comment>
<dbReference type="EMBL" id="JAOAMV010000001">
    <property type="protein sequence ID" value="MCT2557826.1"/>
    <property type="molecule type" value="Genomic_DNA"/>
</dbReference>
<evidence type="ECO:0000313" key="2">
    <source>
        <dbReference type="Proteomes" id="UP001142648"/>
    </source>
</evidence>
<keyword evidence="2" id="KW-1185">Reference proteome</keyword>
<dbReference type="Proteomes" id="UP001142648">
    <property type="component" value="Unassembled WGS sequence"/>
</dbReference>
<evidence type="ECO:0000313" key="1">
    <source>
        <dbReference type="EMBL" id="MCT2557826.1"/>
    </source>
</evidence>
<proteinExistence type="predicted"/>
<dbReference type="AlphaFoldDB" id="A0A9X2VZ46"/>
<gene>
    <name evidence="1" type="ORF">N0B51_02400</name>
</gene>
<accession>A0A9X2VZ46</accession>
<dbReference type="RefSeq" id="WP_259960581.1">
    <property type="nucleotide sequence ID" value="NZ_JAOAMV010000001.1"/>
</dbReference>
<reference evidence="1" key="1">
    <citation type="submission" date="2022-09" db="EMBL/GenBank/DDBJ databases">
        <title>The genome sequence of Tsuneonella sp. YG55.</title>
        <authorList>
            <person name="Liu Y."/>
        </authorList>
    </citation>
    <scope>NUCLEOTIDE SEQUENCE</scope>
    <source>
        <strain evidence="1">YG55</strain>
    </source>
</reference>
<name>A0A9X2VZ46_9SPHN</name>
<protein>
    <submittedName>
        <fullName evidence="1">Uncharacterized protein</fullName>
    </submittedName>
</protein>